<protein>
    <submittedName>
        <fullName evidence="1">Uncharacterized protein</fullName>
    </submittedName>
</protein>
<dbReference type="Proteomes" id="UP000660885">
    <property type="component" value="Unassembled WGS sequence"/>
</dbReference>
<evidence type="ECO:0000313" key="2">
    <source>
        <dbReference type="Proteomes" id="UP000660885"/>
    </source>
</evidence>
<dbReference type="EMBL" id="JAETWB010000172">
    <property type="protein sequence ID" value="MBL6082815.1"/>
    <property type="molecule type" value="Genomic_DNA"/>
</dbReference>
<organism evidence="1 2">
    <name type="scientific">Belnapia arida</name>
    <dbReference type="NCBI Taxonomy" id="2804533"/>
    <lineage>
        <taxon>Bacteria</taxon>
        <taxon>Pseudomonadati</taxon>
        <taxon>Pseudomonadota</taxon>
        <taxon>Alphaproteobacteria</taxon>
        <taxon>Acetobacterales</taxon>
        <taxon>Roseomonadaceae</taxon>
        <taxon>Belnapia</taxon>
    </lineage>
</organism>
<reference evidence="1 2" key="1">
    <citation type="submission" date="2021-01" db="EMBL/GenBank/DDBJ databases">
        <title>Belnapia mucosa sp. nov. and Belnapia arida sp. nov., isolated from the Tabernas Desert (Almeria, Spain).</title>
        <authorList>
            <person name="Molina-Menor E."/>
            <person name="Vidal-Verdu A."/>
            <person name="Calonge A."/>
            <person name="Satari L."/>
            <person name="Pereto J."/>
            <person name="Porcar M."/>
        </authorList>
    </citation>
    <scope>NUCLEOTIDE SEQUENCE [LARGE SCALE GENOMIC DNA]</scope>
    <source>
        <strain evidence="1 2">T18</strain>
    </source>
</reference>
<sequence length="89" mass="10264">MSEWKRQRLMMAAPLADWLGWSLTINCSSQRCPRRRIFEVAELAHAHPTRSLQDCLNRMRCSICGGGVRDAVMLRLRTEHRVVLRETGA</sequence>
<gene>
    <name evidence="1" type="ORF">JMJ56_33260</name>
</gene>
<name>A0ABS1UE67_9PROT</name>
<dbReference type="RefSeq" id="WP_202836140.1">
    <property type="nucleotide sequence ID" value="NZ_JAETWB010000172.1"/>
</dbReference>
<accession>A0ABS1UE67</accession>
<comment type="caution">
    <text evidence="1">The sequence shown here is derived from an EMBL/GenBank/DDBJ whole genome shotgun (WGS) entry which is preliminary data.</text>
</comment>
<proteinExistence type="predicted"/>
<keyword evidence="2" id="KW-1185">Reference proteome</keyword>
<evidence type="ECO:0000313" key="1">
    <source>
        <dbReference type="EMBL" id="MBL6082815.1"/>
    </source>
</evidence>